<dbReference type="Proteomes" id="UP001196413">
    <property type="component" value="Unassembled WGS sequence"/>
</dbReference>
<evidence type="ECO:0000313" key="1">
    <source>
        <dbReference type="EMBL" id="KAJ1345467.1"/>
    </source>
</evidence>
<dbReference type="EMBL" id="JAHQIW010000002">
    <property type="protein sequence ID" value="KAJ1345467.1"/>
    <property type="molecule type" value="Genomic_DNA"/>
</dbReference>
<accession>A0AAD5LRI1</accession>
<evidence type="ECO:0000313" key="2">
    <source>
        <dbReference type="Proteomes" id="UP001196413"/>
    </source>
</evidence>
<sequence length="71" mass="8289">MLPDCGPYLVQGRFETVKSSHNLEKTFLWQAREVFSDHHLEFIYVPVLARPESTVDHILTVQYEEDLERAG</sequence>
<organism evidence="1 2">
    <name type="scientific">Parelaphostrongylus tenuis</name>
    <name type="common">Meningeal worm</name>
    <dbReference type="NCBI Taxonomy" id="148309"/>
    <lineage>
        <taxon>Eukaryota</taxon>
        <taxon>Metazoa</taxon>
        <taxon>Ecdysozoa</taxon>
        <taxon>Nematoda</taxon>
        <taxon>Chromadorea</taxon>
        <taxon>Rhabditida</taxon>
        <taxon>Rhabditina</taxon>
        <taxon>Rhabditomorpha</taxon>
        <taxon>Strongyloidea</taxon>
        <taxon>Metastrongylidae</taxon>
        <taxon>Parelaphostrongylus</taxon>
    </lineage>
</organism>
<comment type="caution">
    <text evidence="1">The sequence shown here is derived from an EMBL/GenBank/DDBJ whole genome shotgun (WGS) entry which is preliminary data.</text>
</comment>
<reference evidence="1" key="1">
    <citation type="submission" date="2021-06" db="EMBL/GenBank/DDBJ databases">
        <title>Parelaphostrongylus tenuis whole genome reference sequence.</title>
        <authorList>
            <person name="Garwood T.J."/>
            <person name="Larsen P.A."/>
            <person name="Fountain-Jones N.M."/>
            <person name="Garbe J.R."/>
            <person name="Macchietto M.G."/>
            <person name="Kania S.A."/>
            <person name="Gerhold R.W."/>
            <person name="Richards J.E."/>
            <person name="Wolf T.M."/>
        </authorList>
    </citation>
    <scope>NUCLEOTIDE SEQUENCE</scope>
    <source>
        <strain evidence="1">MNPRO001-30</strain>
        <tissue evidence="1">Meninges</tissue>
    </source>
</reference>
<name>A0AAD5LRI1_PARTN</name>
<gene>
    <name evidence="1" type="ORF">KIN20_000008</name>
</gene>
<dbReference type="AlphaFoldDB" id="A0AAD5LRI1"/>
<proteinExistence type="predicted"/>
<keyword evidence="2" id="KW-1185">Reference proteome</keyword>
<protein>
    <submittedName>
        <fullName evidence="1">Uncharacterized protein</fullName>
    </submittedName>
</protein>